<dbReference type="Proteomes" id="UP000076842">
    <property type="component" value="Unassembled WGS sequence"/>
</dbReference>
<dbReference type="Gene3D" id="3.40.50.880">
    <property type="match status" value="1"/>
</dbReference>
<dbReference type="Pfam" id="PF06283">
    <property type="entry name" value="ThuA"/>
    <property type="match status" value="1"/>
</dbReference>
<evidence type="ECO:0000259" key="1">
    <source>
        <dbReference type="Pfam" id="PF06283"/>
    </source>
</evidence>
<evidence type="ECO:0000313" key="2">
    <source>
        <dbReference type="EMBL" id="KZT56912.1"/>
    </source>
</evidence>
<gene>
    <name evidence="2" type="ORF">CALCODRAFT_496734</name>
</gene>
<dbReference type="InParanoid" id="A0A165FLF5"/>
<organism evidence="2 3">
    <name type="scientific">Calocera cornea HHB12733</name>
    <dbReference type="NCBI Taxonomy" id="1353952"/>
    <lineage>
        <taxon>Eukaryota</taxon>
        <taxon>Fungi</taxon>
        <taxon>Dikarya</taxon>
        <taxon>Basidiomycota</taxon>
        <taxon>Agaricomycotina</taxon>
        <taxon>Dacrymycetes</taxon>
        <taxon>Dacrymycetales</taxon>
        <taxon>Dacrymycetaceae</taxon>
        <taxon>Calocera</taxon>
    </lineage>
</organism>
<name>A0A165FLF5_9BASI</name>
<keyword evidence="3" id="KW-1185">Reference proteome</keyword>
<dbReference type="InterPro" id="IPR029062">
    <property type="entry name" value="Class_I_gatase-like"/>
</dbReference>
<feature type="domain" description="ThuA-like" evidence="1">
    <location>
        <begin position="44"/>
        <end position="222"/>
    </location>
</feature>
<dbReference type="InterPro" id="IPR029010">
    <property type="entry name" value="ThuA-like"/>
</dbReference>
<proteinExistence type="predicted"/>
<dbReference type="PANTHER" id="PTHR40469:SF2">
    <property type="entry name" value="GALACTOSE-BINDING DOMAIN-LIKE SUPERFAMILY PROTEIN"/>
    <property type="match status" value="1"/>
</dbReference>
<evidence type="ECO:0000313" key="3">
    <source>
        <dbReference type="Proteomes" id="UP000076842"/>
    </source>
</evidence>
<dbReference type="SUPFAM" id="SSF52317">
    <property type="entry name" value="Class I glutamine amidotransferase-like"/>
    <property type="match status" value="1"/>
</dbReference>
<reference evidence="2 3" key="1">
    <citation type="journal article" date="2016" name="Mol. Biol. Evol.">
        <title>Comparative Genomics of Early-Diverging Mushroom-Forming Fungi Provides Insights into the Origins of Lignocellulose Decay Capabilities.</title>
        <authorList>
            <person name="Nagy L.G."/>
            <person name="Riley R."/>
            <person name="Tritt A."/>
            <person name="Adam C."/>
            <person name="Daum C."/>
            <person name="Floudas D."/>
            <person name="Sun H."/>
            <person name="Yadav J.S."/>
            <person name="Pangilinan J."/>
            <person name="Larsson K.H."/>
            <person name="Matsuura K."/>
            <person name="Barry K."/>
            <person name="Labutti K."/>
            <person name="Kuo R."/>
            <person name="Ohm R.A."/>
            <person name="Bhattacharya S.S."/>
            <person name="Shirouzu T."/>
            <person name="Yoshinaga Y."/>
            <person name="Martin F.M."/>
            <person name="Grigoriev I.V."/>
            <person name="Hibbett D.S."/>
        </authorList>
    </citation>
    <scope>NUCLEOTIDE SEQUENCE [LARGE SCALE GENOMIC DNA]</scope>
    <source>
        <strain evidence="2 3">HHB12733</strain>
    </source>
</reference>
<dbReference type="OrthoDB" id="3482285at2759"/>
<protein>
    <recommendedName>
        <fullName evidence="1">ThuA-like domain-containing protein</fullName>
    </recommendedName>
</protein>
<dbReference type="PANTHER" id="PTHR40469">
    <property type="entry name" value="SECRETED GLYCOSYL HYDROLASE"/>
    <property type="match status" value="1"/>
</dbReference>
<accession>A0A165FLF5</accession>
<dbReference type="AlphaFoldDB" id="A0A165FLF5"/>
<sequence>MRPPPPPRQRALPSPSPTSFTRTLAFYLTLALLTMAAFTQGTPRVLVYSATAGYRHESIPVAIDSFKRLGPQYGIEFDFTEDRSWFNDTGLAVYDCILLLSNSDEVLDEPGKEAFQSYLEKGGNFVGVHAASACLFTTQFYGQELGAWFDYHPDITDATIVVLDPTHPSTAMLPARWEVYDEMYNFKSDPRAVGAKVILTVDESSYVGACRVLLPAPAPFPWPASVVLG</sequence>
<dbReference type="EMBL" id="KV423970">
    <property type="protein sequence ID" value="KZT56912.1"/>
    <property type="molecule type" value="Genomic_DNA"/>
</dbReference>